<dbReference type="PROSITE" id="PS51471">
    <property type="entry name" value="FE2OG_OXY"/>
    <property type="match status" value="1"/>
</dbReference>
<gene>
    <name evidence="8" type="ORF">BUALT_Bualt03G0172600</name>
</gene>
<sequence length="309" mass="34321">MAILSKSVIPVIDMHELESASVSEKIVRACEEWGCFRIMNHGISKSLMSDMKGVVRCLLDVPLDVKMRNYNPDQPSKGYTPPNMASPFFDSLSLYDMASPGAVDHFCAQMDASPHQREIIYKYTCALNHLVQLLGSKFMEGLGLCGGRFKEGISQLKMNKYSYGPETVGLTGAVMHSDAGLFTILHDDENVNGLEAVDNATGELISVDPVPGTLVVNVGDAGKVWSNGRFCNVKHQVQCYKPTTRITIALFVLPPKDEKVEVLPELVDSEHPRLYVPFDFEHYRKLRISSNSPTGEALEFFRSKEESVK</sequence>
<evidence type="ECO:0000259" key="7">
    <source>
        <dbReference type="PROSITE" id="PS51471"/>
    </source>
</evidence>
<dbReference type="FunFam" id="2.60.120.330:FF:000017">
    <property type="entry name" value="2-oxoglutarate-dependent dioxygenase DAO"/>
    <property type="match status" value="1"/>
</dbReference>
<keyword evidence="1 6" id="KW-0479">Metal-binding</keyword>
<name>A0AAV6Y5F9_9LAMI</name>
<dbReference type="InterPro" id="IPR050231">
    <property type="entry name" value="Iron_ascorbate_oxido_reductase"/>
</dbReference>
<dbReference type="AlphaFoldDB" id="A0AAV6Y5F9"/>
<dbReference type="InterPro" id="IPR005123">
    <property type="entry name" value="Oxoglu/Fe-dep_dioxygenase_dom"/>
</dbReference>
<dbReference type="Gene3D" id="2.60.120.330">
    <property type="entry name" value="B-lactam Antibiotic, Isopenicillin N Synthase, Chain"/>
    <property type="match status" value="1"/>
</dbReference>
<protein>
    <recommendedName>
        <fullName evidence="4">2-oxoglutarate-dependent dioxygenase DAO</fullName>
    </recommendedName>
    <alternativeName>
        <fullName evidence="5">Protein DIOXYGENASE FOR AUXIN OXIDATION</fullName>
    </alternativeName>
</protein>
<reference evidence="8" key="1">
    <citation type="submission" date="2019-10" db="EMBL/GenBank/DDBJ databases">
        <authorList>
            <person name="Zhang R."/>
            <person name="Pan Y."/>
            <person name="Wang J."/>
            <person name="Ma R."/>
            <person name="Yu S."/>
        </authorList>
    </citation>
    <scope>NUCLEOTIDE SEQUENCE</scope>
    <source>
        <strain evidence="8">LA-IB0</strain>
        <tissue evidence="8">Leaf</tissue>
    </source>
</reference>
<dbReference type="GO" id="GO:0009805">
    <property type="term" value="P:coumarin biosynthetic process"/>
    <property type="evidence" value="ECO:0007669"/>
    <property type="project" value="UniProtKB-ARBA"/>
</dbReference>
<evidence type="ECO:0000313" key="9">
    <source>
        <dbReference type="Proteomes" id="UP000826271"/>
    </source>
</evidence>
<keyword evidence="9" id="KW-1185">Reference proteome</keyword>
<dbReference type="EMBL" id="WHWC01000003">
    <property type="protein sequence ID" value="KAG8386665.1"/>
    <property type="molecule type" value="Genomic_DNA"/>
</dbReference>
<dbReference type="SUPFAM" id="SSF51197">
    <property type="entry name" value="Clavaminate synthase-like"/>
    <property type="match status" value="1"/>
</dbReference>
<evidence type="ECO:0000256" key="6">
    <source>
        <dbReference type="RuleBase" id="RU003682"/>
    </source>
</evidence>
<dbReference type="InterPro" id="IPR044861">
    <property type="entry name" value="IPNS-like_FE2OG_OXY"/>
</dbReference>
<comment type="similarity">
    <text evidence="6">Belongs to the iron/ascorbate-dependent oxidoreductase family.</text>
</comment>
<dbReference type="GO" id="GO:0016706">
    <property type="term" value="F:2-oxoglutarate-dependent dioxygenase activity"/>
    <property type="evidence" value="ECO:0007669"/>
    <property type="project" value="UniProtKB-ARBA"/>
</dbReference>
<dbReference type="Proteomes" id="UP000826271">
    <property type="component" value="Unassembled WGS sequence"/>
</dbReference>
<dbReference type="Pfam" id="PF03171">
    <property type="entry name" value="2OG-FeII_Oxy"/>
    <property type="match status" value="1"/>
</dbReference>
<evidence type="ECO:0000256" key="4">
    <source>
        <dbReference type="ARBA" id="ARBA00074102"/>
    </source>
</evidence>
<keyword evidence="6" id="KW-0560">Oxidoreductase</keyword>
<evidence type="ECO:0000256" key="5">
    <source>
        <dbReference type="ARBA" id="ARBA00076740"/>
    </source>
</evidence>
<organism evidence="8 9">
    <name type="scientific">Buddleja alternifolia</name>
    <dbReference type="NCBI Taxonomy" id="168488"/>
    <lineage>
        <taxon>Eukaryota</taxon>
        <taxon>Viridiplantae</taxon>
        <taxon>Streptophyta</taxon>
        <taxon>Embryophyta</taxon>
        <taxon>Tracheophyta</taxon>
        <taxon>Spermatophyta</taxon>
        <taxon>Magnoliopsida</taxon>
        <taxon>eudicotyledons</taxon>
        <taxon>Gunneridae</taxon>
        <taxon>Pentapetalae</taxon>
        <taxon>asterids</taxon>
        <taxon>lamiids</taxon>
        <taxon>Lamiales</taxon>
        <taxon>Scrophulariaceae</taxon>
        <taxon>Buddlejeae</taxon>
        <taxon>Buddleja</taxon>
    </lineage>
</organism>
<dbReference type="Pfam" id="PF14226">
    <property type="entry name" value="DIOX_N"/>
    <property type="match status" value="1"/>
</dbReference>
<evidence type="ECO:0000256" key="3">
    <source>
        <dbReference type="ARBA" id="ARBA00054658"/>
    </source>
</evidence>
<dbReference type="PANTHER" id="PTHR47990">
    <property type="entry name" value="2-OXOGLUTARATE (2OG) AND FE(II)-DEPENDENT OXYGENASE SUPERFAMILY PROTEIN-RELATED"/>
    <property type="match status" value="1"/>
</dbReference>
<accession>A0AAV6Y5F9</accession>
<feature type="domain" description="Fe2OG dioxygenase" evidence="7">
    <location>
        <begin position="152"/>
        <end position="254"/>
    </location>
</feature>
<dbReference type="GO" id="GO:0046872">
    <property type="term" value="F:metal ion binding"/>
    <property type="evidence" value="ECO:0007669"/>
    <property type="project" value="UniProtKB-KW"/>
</dbReference>
<proteinExistence type="inferred from homology"/>
<evidence type="ECO:0000256" key="2">
    <source>
        <dbReference type="ARBA" id="ARBA00023004"/>
    </source>
</evidence>
<comment type="function">
    <text evidence="3">2-oxoglutarate-dependent dioxygenase essential for auxin catabolism and maintenance of auxin homeostasis in reproductive organs. Catalyzes the irreversible oxidation of indole-3-acetic acid (IAA) to the biologically inactive 2-oxoindole-3-acetic acid (OxIAA).</text>
</comment>
<dbReference type="GO" id="GO:0002238">
    <property type="term" value="P:response to molecule of fungal origin"/>
    <property type="evidence" value="ECO:0007669"/>
    <property type="project" value="UniProtKB-ARBA"/>
</dbReference>
<dbReference type="InterPro" id="IPR027443">
    <property type="entry name" value="IPNS-like_sf"/>
</dbReference>
<comment type="caution">
    <text evidence="8">The sequence shown here is derived from an EMBL/GenBank/DDBJ whole genome shotgun (WGS) entry which is preliminary data.</text>
</comment>
<keyword evidence="2 6" id="KW-0408">Iron</keyword>
<evidence type="ECO:0000256" key="1">
    <source>
        <dbReference type="ARBA" id="ARBA00022723"/>
    </source>
</evidence>
<dbReference type="InterPro" id="IPR026992">
    <property type="entry name" value="DIOX_N"/>
</dbReference>
<evidence type="ECO:0000313" key="8">
    <source>
        <dbReference type="EMBL" id="KAG8386665.1"/>
    </source>
</evidence>